<feature type="transmembrane region" description="Helical" evidence="9">
    <location>
        <begin position="155"/>
        <end position="173"/>
    </location>
</feature>
<dbReference type="SUPFAM" id="SSF103473">
    <property type="entry name" value="MFS general substrate transporter"/>
    <property type="match status" value="1"/>
</dbReference>
<keyword evidence="2 8" id="KW-0813">Transport</keyword>
<feature type="transmembrane region" description="Helical" evidence="9">
    <location>
        <begin position="93"/>
        <end position="110"/>
    </location>
</feature>
<feature type="transmembrane region" description="Helical" evidence="9">
    <location>
        <begin position="116"/>
        <end position="134"/>
    </location>
</feature>
<dbReference type="Proteomes" id="UP000317289">
    <property type="component" value="Unassembled WGS sequence"/>
</dbReference>
<evidence type="ECO:0000256" key="7">
    <source>
        <dbReference type="ARBA" id="ARBA00023136"/>
    </source>
</evidence>
<dbReference type="InterPro" id="IPR018456">
    <property type="entry name" value="PTR2_symporter_CS"/>
</dbReference>
<protein>
    <submittedName>
        <fullName evidence="10">Proton-dependent oligopeptide transporter, POT family</fullName>
    </submittedName>
</protein>
<evidence type="ECO:0000313" key="11">
    <source>
        <dbReference type="Proteomes" id="UP000317289"/>
    </source>
</evidence>
<proteinExistence type="inferred from homology"/>
<feature type="transmembrane region" description="Helical" evidence="9">
    <location>
        <begin position="179"/>
        <end position="200"/>
    </location>
</feature>
<evidence type="ECO:0000256" key="5">
    <source>
        <dbReference type="ARBA" id="ARBA00022856"/>
    </source>
</evidence>
<comment type="similarity">
    <text evidence="8">Belongs to the major facilitator superfamily. Proton-dependent oligopeptide transporter (POT/PTR) (TC 2.A.17) family.</text>
</comment>
<dbReference type="InterPro" id="IPR036259">
    <property type="entry name" value="MFS_trans_sf"/>
</dbReference>
<keyword evidence="6 9" id="KW-1133">Transmembrane helix</keyword>
<evidence type="ECO:0000256" key="3">
    <source>
        <dbReference type="ARBA" id="ARBA00022475"/>
    </source>
</evidence>
<evidence type="ECO:0000256" key="1">
    <source>
        <dbReference type="ARBA" id="ARBA00004651"/>
    </source>
</evidence>
<dbReference type="PROSITE" id="PS01023">
    <property type="entry name" value="PTR2_2"/>
    <property type="match status" value="1"/>
</dbReference>
<evidence type="ECO:0000256" key="9">
    <source>
        <dbReference type="SAM" id="Phobius"/>
    </source>
</evidence>
<keyword evidence="3" id="KW-1003">Cell membrane</keyword>
<evidence type="ECO:0000256" key="4">
    <source>
        <dbReference type="ARBA" id="ARBA00022692"/>
    </source>
</evidence>
<reference evidence="10 11" key="1">
    <citation type="submission" date="2017-05" db="EMBL/GenBank/DDBJ databases">
        <authorList>
            <person name="Varghese N."/>
            <person name="Submissions S."/>
        </authorList>
    </citation>
    <scope>NUCLEOTIDE SEQUENCE [LARGE SCALE GENOMIC DNA]</scope>
    <source>
        <strain evidence="10 11">DSM 19382</strain>
    </source>
</reference>
<feature type="transmembrane region" description="Helical" evidence="9">
    <location>
        <begin position="332"/>
        <end position="350"/>
    </location>
</feature>
<feature type="transmembrane region" description="Helical" evidence="9">
    <location>
        <begin position="470"/>
        <end position="491"/>
    </location>
</feature>
<comment type="subcellular location">
    <subcellularLocation>
        <location evidence="1">Cell membrane</location>
        <topology evidence="1">Multi-pass membrane protein</topology>
    </subcellularLocation>
    <subcellularLocation>
        <location evidence="8">Membrane</location>
        <topology evidence="8">Multi-pass membrane protein</topology>
    </subcellularLocation>
</comment>
<dbReference type="GO" id="GO:1904680">
    <property type="term" value="F:peptide transmembrane transporter activity"/>
    <property type="evidence" value="ECO:0007669"/>
    <property type="project" value="InterPro"/>
</dbReference>
<keyword evidence="4 8" id="KW-0812">Transmembrane</keyword>
<dbReference type="InterPro" id="IPR005279">
    <property type="entry name" value="Dipep/tripep_permease"/>
</dbReference>
<feature type="transmembrane region" description="Helical" evidence="9">
    <location>
        <begin position="226"/>
        <end position="245"/>
    </location>
</feature>
<keyword evidence="5" id="KW-0571">Peptide transport</keyword>
<accession>A0A521CEG5</accession>
<keyword evidence="7 9" id="KW-0472">Membrane</keyword>
<sequence length="499" mass="55567">MVLDKMENTITLEEIQNFKGKYPKQLWYLFLVEMWERFCFYGMRGVLAFFMVDQLGLLEGKANLQYGAIQAFVYAFTFIGGIFADKILGFKKSLLFGGIIMILGNLLIAASPHDFFYYGITLSIIGTGFFKPNVSSMVGELYHEEDGRRDAGYGLFYAGINIGGMLGGAIPIYLGKNYSWSLCFLSSAIVMIIGVVTFLLTKKHLAPIGNSPLADALPSKRKTYEIAVYVGSLLVIPLIYIMVINSDFTDYFMYTIGAIAVGYFIFELVMIKDRNQQYKLLAAFIFIFGYFMFMAISEQSGGSLSLFAKDNLTNNLLFFNIDPNVVNNSINSLYVIIFSPLVGLLWIFMAKKKIEPNTVIKFGFSFVLLAIGFFIFYSARFFVNPEGLSSLNVFALGYLVYTLGELCIGPIGMSVITKLAPKRLFGMMMGLWFLSSAFGQLAAGKLGSEMSDANTGTTLMSKLIAYTDGYYQLALYSLIAGIVLIVSTSLIKKLMQEVK</sequence>
<dbReference type="NCBIfam" id="TIGR00924">
    <property type="entry name" value="yjdL_sub1_fam"/>
    <property type="match status" value="1"/>
</dbReference>
<gene>
    <name evidence="10" type="ORF">SAMN06265349_102466</name>
</gene>
<feature type="transmembrane region" description="Helical" evidence="9">
    <location>
        <begin position="251"/>
        <end position="271"/>
    </location>
</feature>
<evidence type="ECO:0000256" key="6">
    <source>
        <dbReference type="ARBA" id="ARBA00022989"/>
    </source>
</evidence>
<dbReference type="InterPro" id="IPR000109">
    <property type="entry name" value="POT_fam"/>
</dbReference>
<feature type="transmembrane region" description="Helical" evidence="9">
    <location>
        <begin position="362"/>
        <end position="383"/>
    </location>
</feature>
<dbReference type="InterPro" id="IPR050171">
    <property type="entry name" value="MFS_Transporters"/>
</dbReference>
<feature type="transmembrane region" description="Helical" evidence="9">
    <location>
        <begin position="424"/>
        <end position="443"/>
    </location>
</feature>
<keyword evidence="5" id="KW-0653">Protein transport</keyword>
<dbReference type="GO" id="GO:0006857">
    <property type="term" value="P:oligopeptide transport"/>
    <property type="evidence" value="ECO:0007669"/>
    <property type="project" value="InterPro"/>
</dbReference>
<dbReference type="Gene3D" id="1.20.1250.20">
    <property type="entry name" value="MFS general substrate transporter like domains"/>
    <property type="match status" value="1"/>
</dbReference>
<name>A0A521CEG5_9FLAO</name>
<feature type="transmembrane region" description="Helical" evidence="9">
    <location>
        <begin position="278"/>
        <end position="296"/>
    </location>
</feature>
<feature type="transmembrane region" description="Helical" evidence="9">
    <location>
        <begin position="26"/>
        <end position="52"/>
    </location>
</feature>
<dbReference type="EMBL" id="FXTA01000002">
    <property type="protein sequence ID" value="SMO57826.1"/>
    <property type="molecule type" value="Genomic_DNA"/>
</dbReference>
<evidence type="ECO:0000256" key="8">
    <source>
        <dbReference type="RuleBase" id="RU003755"/>
    </source>
</evidence>
<dbReference type="CDD" id="cd17346">
    <property type="entry name" value="MFS_DtpA_like"/>
    <property type="match status" value="1"/>
</dbReference>
<organism evidence="10 11">
    <name type="scientific">Flavobacterium resistens</name>
    <dbReference type="NCBI Taxonomy" id="443612"/>
    <lineage>
        <taxon>Bacteria</taxon>
        <taxon>Pseudomonadati</taxon>
        <taxon>Bacteroidota</taxon>
        <taxon>Flavobacteriia</taxon>
        <taxon>Flavobacteriales</taxon>
        <taxon>Flavobacteriaceae</taxon>
        <taxon>Flavobacterium</taxon>
    </lineage>
</organism>
<dbReference type="PANTHER" id="PTHR23517">
    <property type="entry name" value="RESISTANCE PROTEIN MDTM, PUTATIVE-RELATED-RELATED"/>
    <property type="match status" value="1"/>
</dbReference>
<evidence type="ECO:0000313" key="10">
    <source>
        <dbReference type="EMBL" id="SMO57826.1"/>
    </source>
</evidence>
<feature type="transmembrane region" description="Helical" evidence="9">
    <location>
        <begin position="64"/>
        <end position="84"/>
    </location>
</feature>
<dbReference type="GO" id="GO:0005886">
    <property type="term" value="C:plasma membrane"/>
    <property type="evidence" value="ECO:0007669"/>
    <property type="project" value="UniProtKB-SubCell"/>
</dbReference>
<feature type="transmembrane region" description="Helical" evidence="9">
    <location>
        <begin position="395"/>
        <end position="417"/>
    </location>
</feature>
<dbReference type="Pfam" id="PF00854">
    <property type="entry name" value="PTR2"/>
    <property type="match status" value="1"/>
</dbReference>
<evidence type="ECO:0000256" key="2">
    <source>
        <dbReference type="ARBA" id="ARBA00022448"/>
    </source>
</evidence>
<dbReference type="AlphaFoldDB" id="A0A521CEG5"/>
<dbReference type="PANTHER" id="PTHR23517:SF15">
    <property type="entry name" value="PROTON-DEPENDENT OLIGOPEPTIDE FAMILY TRANSPORT PROTEIN"/>
    <property type="match status" value="1"/>
</dbReference>